<sequence>MHTKERRTPILTSVDNQREHFLIGALRTSGALTLSLVVDEDGVPVGHIAFSPVKIDGASQNWYGLGPVAVIPARQRSGIGQALVHAGLVRLKSISAAGCVVLGDPAFYTRFGFAASP</sequence>
<comment type="caution">
    <text evidence="2">The sequence shown here is derived from an EMBL/GenBank/DDBJ whole genome shotgun (WGS) entry which is preliminary data.</text>
</comment>
<reference evidence="2 3" key="1">
    <citation type="submission" date="2019-07" db="EMBL/GenBank/DDBJ databases">
        <title>Whole genome shotgun sequence of Skermanella aerolata NBRC 106429.</title>
        <authorList>
            <person name="Hosoyama A."/>
            <person name="Uohara A."/>
            <person name="Ohji S."/>
            <person name="Ichikawa N."/>
        </authorList>
    </citation>
    <scope>NUCLEOTIDE SEQUENCE [LARGE SCALE GENOMIC DNA]</scope>
    <source>
        <strain evidence="2 3">NBRC 106429</strain>
    </source>
</reference>
<keyword evidence="3" id="KW-1185">Reference proteome</keyword>
<accession>A0A512E2L1</accession>
<dbReference type="Gene3D" id="3.40.630.30">
    <property type="match status" value="1"/>
</dbReference>
<protein>
    <recommendedName>
        <fullName evidence="1">N-acetyltransferase domain-containing protein</fullName>
    </recommendedName>
</protein>
<evidence type="ECO:0000313" key="2">
    <source>
        <dbReference type="EMBL" id="GEO42954.1"/>
    </source>
</evidence>
<dbReference type="GO" id="GO:0016747">
    <property type="term" value="F:acyltransferase activity, transferring groups other than amino-acyl groups"/>
    <property type="evidence" value="ECO:0007669"/>
    <property type="project" value="InterPro"/>
</dbReference>
<dbReference type="SUPFAM" id="SSF55729">
    <property type="entry name" value="Acyl-CoA N-acyltransferases (Nat)"/>
    <property type="match status" value="1"/>
</dbReference>
<dbReference type="AlphaFoldDB" id="A0A512E2L1"/>
<evidence type="ECO:0000313" key="3">
    <source>
        <dbReference type="Proteomes" id="UP000321523"/>
    </source>
</evidence>
<dbReference type="Pfam" id="PF13508">
    <property type="entry name" value="Acetyltransf_7"/>
    <property type="match status" value="1"/>
</dbReference>
<feature type="domain" description="N-acetyltransferase" evidence="1">
    <location>
        <begin position="1"/>
        <end position="117"/>
    </location>
</feature>
<evidence type="ECO:0000259" key="1">
    <source>
        <dbReference type="PROSITE" id="PS51186"/>
    </source>
</evidence>
<dbReference type="Proteomes" id="UP000321523">
    <property type="component" value="Unassembled WGS sequence"/>
</dbReference>
<organism evidence="2 3">
    <name type="scientific">Skermanella aerolata</name>
    <dbReference type="NCBI Taxonomy" id="393310"/>
    <lineage>
        <taxon>Bacteria</taxon>
        <taxon>Pseudomonadati</taxon>
        <taxon>Pseudomonadota</taxon>
        <taxon>Alphaproteobacteria</taxon>
        <taxon>Rhodospirillales</taxon>
        <taxon>Azospirillaceae</taxon>
        <taxon>Skermanella</taxon>
    </lineage>
</organism>
<dbReference type="InterPro" id="IPR000182">
    <property type="entry name" value="GNAT_dom"/>
</dbReference>
<dbReference type="EMBL" id="BJYZ01000055">
    <property type="protein sequence ID" value="GEO42954.1"/>
    <property type="molecule type" value="Genomic_DNA"/>
</dbReference>
<proteinExistence type="predicted"/>
<dbReference type="OrthoDB" id="9797178at2"/>
<gene>
    <name evidence="2" type="ORF">SAE02_71020</name>
</gene>
<name>A0A512E2L1_9PROT</name>
<dbReference type="InterPro" id="IPR016181">
    <property type="entry name" value="Acyl_CoA_acyltransferase"/>
</dbReference>
<dbReference type="CDD" id="cd04301">
    <property type="entry name" value="NAT_SF"/>
    <property type="match status" value="1"/>
</dbReference>
<dbReference type="PROSITE" id="PS51186">
    <property type="entry name" value="GNAT"/>
    <property type="match status" value="1"/>
</dbReference>
<dbReference type="RefSeq" id="WP_052832622.1">
    <property type="nucleotide sequence ID" value="NZ_BJYZ01000055.1"/>
</dbReference>